<dbReference type="RefSeq" id="XP_051444606.1">
    <property type="nucleotide sequence ID" value="XM_051589140.1"/>
</dbReference>
<evidence type="ECO:0000256" key="1">
    <source>
        <dbReference type="PROSITE-ProRule" id="PRU00453"/>
    </source>
</evidence>
<evidence type="ECO:0000313" key="4">
    <source>
        <dbReference type="EMBL" id="KAI8579602.1"/>
    </source>
</evidence>
<feature type="domain" description="HIT-type" evidence="3">
    <location>
        <begin position="36"/>
        <end position="69"/>
    </location>
</feature>
<dbReference type="CDD" id="cd23024">
    <property type="entry name" value="zf-HIT_ZNHIT2-3"/>
    <property type="match status" value="1"/>
</dbReference>
<reference evidence="4" key="1">
    <citation type="submission" date="2021-06" db="EMBL/GenBank/DDBJ databases">
        <authorList>
            <consortium name="DOE Joint Genome Institute"/>
            <person name="Mondo S.J."/>
            <person name="Amses K.R."/>
            <person name="Simmons D.R."/>
            <person name="Longcore J.E."/>
            <person name="Seto K."/>
            <person name="Alves G.H."/>
            <person name="Bonds A.E."/>
            <person name="Quandt C.A."/>
            <person name="Davis W.J."/>
            <person name="Chang Y."/>
            <person name="Letcher P.M."/>
            <person name="Powell M.J."/>
            <person name="Kuo A."/>
            <person name="Labutti K."/>
            <person name="Pangilinan J."/>
            <person name="Andreopoulos W."/>
            <person name="Tritt A."/>
            <person name="Riley R."/>
            <person name="Hundley H."/>
            <person name="Johnson J."/>
            <person name="Lipzen A."/>
            <person name="Barry K."/>
            <person name="Berbee M.L."/>
            <person name="Buchler N.E."/>
            <person name="Grigoriev I.V."/>
            <person name="Spatafora J.W."/>
            <person name="Stajich J.E."/>
            <person name="James T.Y."/>
        </authorList>
    </citation>
    <scope>NUCLEOTIDE SEQUENCE</scope>
    <source>
        <strain evidence="4">AG</strain>
    </source>
</reference>
<protein>
    <recommendedName>
        <fullName evidence="3">HIT-type domain-containing protein</fullName>
    </recommendedName>
</protein>
<dbReference type="AlphaFoldDB" id="A0AAD5HCY9"/>
<evidence type="ECO:0000259" key="3">
    <source>
        <dbReference type="PROSITE" id="PS51083"/>
    </source>
</evidence>
<dbReference type="InterPro" id="IPR039646">
    <property type="entry name" value="ZNHIT2"/>
</dbReference>
<gene>
    <name evidence="4" type="ORF">K450DRAFT_241782</name>
</gene>
<dbReference type="InterPro" id="IPR007529">
    <property type="entry name" value="Znf_HIT"/>
</dbReference>
<dbReference type="GeneID" id="75914485"/>
<keyword evidence="5" id="KW-1185">Reference proteome</keyword>
<proteinExistence type="predicted"/>
<dbReference type="PANTHER" id="PTHR15555:SF0">
    <property type="entry name" value="ZINC FINGER HIT DOMAIN-CONTAINING PROTEIN 2"/>
    <property type="match status" value="1"/>
</dbReference>
<reference evidence="4" key="2">
    <citation type="journal article" date="2022" name="Proc. Natl. Acad. Sci. U.S.A.">
        <title>Diploid-dominant life cycles characterize the early evolution of Fungi.</title>
        <authorList>
            <person name="Amses K.R."/>
            <person name="Simmons D.R."/>
            <person name="Longcore J.E."/>
            <person name="Mondo S.J."/>
            <person name="Seto K."/>
            <person name="Jeronimo G.H."/>
            <person name="Bonds A.E."/>
            <person name="Quandt C.A."/>
            <person name="Davis W.J."/>
            <person name="Chang Y."/>
            <person name="Federici B.A."/>
            <person name="Kuo A."/>
            <person name="LaButti K."/>
            <person name="Pangilinan J."/>
            <person name="Andreopoulos W."/>
            <person name="Tritt A."/>
            <person name="Riley R."/>
            <person name="Hundley H."/>
            <person name="Johnson J."/>
            <person name="Lipzen A."/>
            <person name="Barry K."/>
            <person name="Lang B.F."/>
            <person name="Cuomo C.A."/>
            <person name="Buchler N.E."/>
            <person name="Grigoriev I.V."/>
            <person name="Spatafora J.W."/>
            <person name="Stajich J.E."/>
            <person name="James T.Y."/>
        </authorList>
    </citation>
    <scope>NUCLEOTIDE SEQUENCE</scope>
    <source>
        <strain evidence="4">AG</strain>
    </source>
</reference>
<dbReference type="Gene3D" id="3.30.60.190">
    <property type="match status" value="1"/>
</dbReference>
<dbReference type="PANTHER" id="PTHR15555">
    <property type="entry name" value="ZINC FINGER HIT DOMAIN CONTAINING PROTEIN 2 PROTEIN FON -RELATED"/>
    <property type="match status" value="1"/>
</dbReference>
<organism evidence="4 5">
    <name type="scientific">Umbelopsis ramanniana AG</name>
    <dbReference type="NCBI Taxonomy" id="1314678"/>
    <lineage>
        <taxon>Eukaryota</taxon>
        <taxon>Fungi</taxon>
        <taxon>Fungi incertae sedis</taxon>
        <taxon>Mucoromycota</taxon>
        <taxon>Mucoromycotina</taxon>
        <taxon>Umbelopsidomycetes</taxon>
        <taxon>Umbelopsidales</taxon>
        <taxon>Umbelopsidaceae</taxon>
        <taxon>Umbelopsis</taxon>
    </lineage>
</organism>
<dbReference type="GO" id="GO:0008270">
    <property type="term" value="F:zinc ion binding"/>
    <property type="evidence" value="ECO:0007669"/>
    <property type="project" value="UniProtKB-UniRule"/>
</dbReference>
<feature type="region of interest" description="Disordered" evidence="2">
    <location>
        <begin position="1"/>
        <end position="28"/>
    </location>
</feature>
<dbReference type="Pfam" id="PF04438">
    <property type="entry name" value="zf-HIT"/>
    <property type="match status" value="1"/>
</dbReference>
<dbReference type="PROSITE" id="PS51083">
    <property type="entry name" value="ZF_HIT"/>
    <property type="match status" value="1"/>
</dbReference>
<accession>A0AAD5HCY9</accession>
<dbReference type="SUPFAM" id="SSF144232">
    <property type="entry name" value="HIT/MYND zinc finger-like"/>
    <property type="match status" value="1"/>
</dbReference>
<sequence length="409" mass="46823">MENDSSSFEDRLRINQKPSNAIIDPDSDDEESYEYCGICQSMSPRYQCPRCNVQYCSLKCYKDEKHAECTEKFYKALVLDEVNSNRPLPSENNQAFLQRLRALEQDNDGLLDEDDEGDEDDDAETDLERRFADLDVENADVQALWSRLSPEEQQNFMQLVSSDDSRLPEILGKYDPWWETPMQLVNEIDAPSHPAHVPPLPKELPDFKRMSQHSPSLPLLLNLLHSVMVYTHMQRHTLGGLQDSDLLQDNIAYFGKLSGDVLCSNARQFVFHNLKDVAIHFTSCVETPDKGGSHPYTLGMQLIKEAMSIFEQPMYLKATMADLFAFTVSASKAPVRNKSTRNSRIRTMHKVNFYLAAALEISDPWKHEYDGLKQEIRDDAAVSLQYLADELSSMGKLQEAAKYYRQNMP</sequence>
<dbReference type="EMBL" id="MU620919">
    <property type="protein sequence ID" value="KAI8579602.1"/>
    <property type="molecule type" value="Genomic_DNA"/>
</dbReference>
<keyword evidence="1" id="KW-0479">Metal-binding</keyword>
<evidence type="ECO:0000256" key="2">
    <source>
        <dbReference type="SAM" id="MobiDB-lite"/>
    </source>
</evidence>
<name>A0AAD5HCY9_UMBRA</name>
<dbReference type="Proteomes" id="UP001206595">
    <property type="component" value="Unassembled WGS sequence"/>
</dbReference>
<keyword evidence="1" id="KW-0863">Zinc-finger</keyword>
<evidence type="ECO:0000313" key="5">
    <source>
        <dbReference type="Proteomes" id="UP001206595"/>
    </source>
</evidence>
<comment type="caution">
    <text evidence="4">The sequence shown here is derived from an EMBL/GenBank/DDBJ whole genome shotgun (WGS) entry which is preliminary data.</text>
</comment>
<keyword evidence="1" id="KW-0862">Zinc</keyword>